<organism evidence="9 10">
    <name type="scientific">Streptomyces clavuligerus</name>
    <dbReference type="NCBI Taxonomy" id="1901"/>
    <lineage>
        <taxon>Bacteria</taxon>
        <taxon>Bacillati</taxon>
        <taxon>Actinomycetota</taxon>
        <taxon>Actinomycetes</taxon>
        <taxon>Kitasatosporales</taxon>
        <taxon>Streptomycetaceae</taxon>
        <taxon>Streptomyces</taxon>
    </lineage>
</organism>
<feature type="domain" description="L,D-TPase catalytic" evidence="8">
    <location>
        <begin position="123"/>
        <end position="233"/>
    </location>
</feature>
<dbReference type="GO" id="GO:0018104">
    <property type="term" value="P:peptidoglycan-protein cross-linking"/>
    <property type="evidence" value="ECO:0007669"/>
    <property type="project" value="TreeGrafter"/>
</dbReference>
<dbReference type="UniPathway" id="UPA00219"/>
<keyword evidence="3 6" id="KW-0133">Cell shape</keyword>
<evidence type="ECO:0000259" key="8">
    <source>
        <dbReference type="PROSITE" id="PS52029"/>
    </source>
</evidence>
<evidence type="ECO:0000256" key="3">
    <source>
        <dbReference type="ARBA" id="ARBA00022960"/>
    </source>
</evidence>
<geneLocation type="plasmid" evidence="9 10">
    <name>pSCL4</name>
</geneLocation>
<protein>
    <submittedName>
        <fullName evidence="9">Secreted protein</fullName>
    </submittedName>
</protein>
<dbReference type="CDD" id="cd16913">
    <property type="entry name" value="YkuD_like"/>
    <property type="match status" value="1"/>
</dbReference>
<evidence type="ECO:0000256" key="5">
    <source>
        <dbReference type="ARBA" id="ARBA00023316"/>
    </source>
</evidence>
<dbReference type="OrthoDB" id="8887048at2"/>
<dbReference type="GO" id="GO:0016740">
    <property type="term" value="F:transferase activity"/>
    <property type="evidence" value="ECO:0007669"/>
    <property type="project" value="UniProtKB-KW"/>
</dbReference>
<dbReference type="EMBL" id="CM000914">
    <property type="protein sequence ID" value="EFG04132.2"/>
    <property type="molecule type" value="Genomic_DNA"/>
</dbReference>
<dbReference type="GO" id="GO:0008360">
    <property type="term" value="P:regulation of cell shape"/>
    <property type="evidence" value="ECO:0007669"/>
    <property type="project" value="UniProtKB-UniRule"/>
</dbReference>
<sequence>MVSGRPVPRGAGLLVALTVLGLSPLSAPEAVAAEEPPPAVAGAAEECDPATGPYQRQVEEHLGLVVDGRQSAGDCAAIAAFQRRHGIEPARGYAGLFTHRAVMWQRALAEGDAIEGCPDTGGIVVCIDKNRQILWVEEAGRVVFRPVPARTGMPGYGTRTGWFEIFRREREFWSTQFEGPMPFAQFFSGGQALHASYRPIFEDPGSHGCVNLRYDDARALWSGLGIGDRVYVWGTRTGD</sequence>
<accession>D5SJN9</accession>
<dbReference type="GO" id="GO:0005576">
    <property type="term" value="C:extracellular region"/>
    <property type="evidence" value="ECO:0007669"/>
    <property type="project" value="TreeGrafter"/>
</dbReference>
<keyword evidence="10" id="KW-1185">Reference proteome</keyword>
<evidence type="ECO:0000256" key="7">
    <source>
        <dbReference type="SAM" id="SignalP"/>
    </source>
</evidence>
<dbReference type="SUPFAM" id="SSF141523">
    <property type="entry name" value="L,D-transpeptidase catalytic domain-like"/>
    <property type="match status" value="1"/>
</dbReference>
<evidence type="ECO:0000256" key="4">
    <source>
        <dbReference type="ARBA" id="ARBA00022984"/>
    </source>
</evidence>
<keyword evidence="9" id="KW-0614">Plasmid</keyword>
<keyword evidence="4 6" id="KW-0573">Peptidoglycan synthesis</keyword>
<evidence type="ECO:0000313" key="10">
    <source>
        <dbReference type="Proteomes" id="UP000002357"/>
    </source>
</evidence>
<evidence type="ECO:0000256" key="2">
    <source>
        <dbReference type="ARBA" id="ARBA00022679"/>
    </source>
</evidence>
<keyword evidence="2" id="KW-0808">Transferase</keyword>
<dbReference type="InterPro" id="IPR038063">
    <property type="entry name" value="Transpep_catalytic_dom"/>
</dbReference>
<feature type="active site" description="Proton donor/acceptor" evidence="6">
    <location>
        <position position="194"/>
    </location>
</feature>
<feature type="chain" id="PRO_5003076149" evidence="7">
    <location>
        <begin position="33"/>
        <end position="239"/>
    </location>
</feature>
<comment type="pathway">
    <text evidence="1 6">Cell wall biogenesis; peptidoglycan biosynthesis.</text>
</comment>
<dbReference type="PROSITE" id="PS52029">
    <property type="entry name" value="LD_TPASE"/>
    <property type="match status" value="1"/>
</dbReference>
<dbReference type="GO" id="GO:0071555">
    <property type="term" value="P:cell wall organization"/>
    <property type="evidence" value="ECO:0007669"/>
    <property type="project" value="UniProtKB-UniRule"/>
</dbReference>
<reference evidence="9 10" key="1">
    <citation type="journal article" date="2010" name="Genome Biol. Evol.">
        <title>The sequence of a 1.8-mb bacterial linear plasmid reveals a rich evolutionary reservoir of secondary metabolic pathways.</title>
        <authorList>
            <person name="Medema M.H."/>
            <person name="Trefzer A."/>
            <person name="Kovalchuk A."/>
            <person name="van den Berg M."/>
            <person name="Mueller U."/>
            <person name="Heijne W."/>
            <person name="Wu L."/>
            <person name="Alam M.T."/>
            <person name="Ronning C.M."/>
            <person name="Nierman W.C."/>
            <person name="Bovenberg R.A.L."/>
            <person name="Breitling R."/>
            <person name="Takano E."/>
        </authorList>
    </citation>
    <scope>NUCLEOTIDE SEQUENCE [LARGE SCALE GENOMIC DNA]</scope>
    <source>
        <strain evidence="10">ATCC 27064 / DSM 738 / JCM 4710 / NBRC 13307 / NCIMB 12785 / NRRL 3585 / VKM Ac-602</strain>
        <plasmid evidence="9">pSCL4</plasmid>
    </source>
</reference>
<dbReference type="GO" id="GO:0071972">
    <property type="term" value="F:peptidoglycan L,D-transpeptidase activity"/>
    <property type="evidence" value="ECO:0007669"/>
    <property type="project" value="TreeGrafter"/>
</dbReference>
<dbReference type="Pfam" id="PF03734">
    <property type="entry name" value="YkuD"/>
    <property type="match status" value="1"/>
</dbReference>
<dbReference type="Proteomes" id="UP000002357">
    <property type="component" value="Plasmid pSCL4"/>
</dbReference>
<dbReference type="Gene3D" id="2.40.440.10">
    <property type="entry name" value="L,D-transpeptidase catalytic domain-like"/>
    <property type="match status" value="1"/>
</dbReference>
<gene>
    <name evidence="9" type="ORF">SCLAV_p0645</name>
</gene>
<proteinExistence type="predicted"/>
<dbReference type="PANTHER" id="PTHR30582:SF33">
    <property type="entry name" value="EXPORTED PROTEIN"/>
    <property type="match status" value="1"/>
</dbReference>
<dbReference type="GeneID" id="93733769"/>
<dbReference type="AlphaFoldDB" id="D5SJN9"/>
<dbReference type="InterPro" id="IPR050979">
    <property type="entry name" value="LD-transpeptidase"/>
</dbReference>
<feature type="active site" description="Nucleophile" evidence="6">
    <location>
        <position position="209"/>
    </location>
</feature>
<dbReference type="PANTHER" id="PTHR30582">
    <property type="entry name" value="L,D-TRANSPEPTIDASE"/>
    <property type="match status" value="1"/>
</dbReference>
<keyword evidence="5 6" id="KW-0961">Cell wall biogenesis/degradation</keyword>
<evidence type="ECO:0000256" key="1">
    <source>
        <dbReference type="ARBA" id="ARBA00004752"/>
    </source>
</evidence>
<evidence type="ECO:0000256" key="6">
    <source>
        <dbReference type="PROSITE-ProRule" id="PRU01373"/>
    </source>
</evidence>
<dbReference type="eggNOG" id="COG1376">
    <property type="taxonomic scope" value="Bacteria"/>
</dbReference>
<dbReference type="RefSeq" id="WP_003963204.1">
    <property type="nucleotide sequence ID" value="NZ_CM000914.1"/>
</dbReference>
<dbReference type="InterPro" id="IPR005490">
    <property type="entry name" value="LD_TPept_cat_dom"/>
</dbReference>
<evidence type="ECO:0000313" key="9">
    <source>
        <dbReference type="EMBL" id="EFG04132.2"/>
    </source>
</evidence>
<keyword evidence="7" id="KW-0732">Signal</keyword>
<feature type="signal peptide" evidence="7">
    <location>
        <begin position="1"/>
        <end position="32"/>
    </location>
</feature>
<name>D5SJN9_STRCL</name>